<evidence type="ECO:0000313" key="4">
    <source>
        <dbReference type="Proteomes" id="UP000005239"/>
    </source>
</evidence>
<protein>
    <submittedName>
        <fullName evidence="3">Uncharacterized protein</fullName>
    </submittedName>
</protein>
<dbReference type="Gene3D" id="1.20.1160.11">
    <property type="entry name" value="Paired amphipathic helix"/>
    <property type="match status" value="1"/>
</dbReference>
<comment type="subcellular location">
    <subcellularLocation>
        <location evidence="1">Nucleus</location>
    </subcellularLocation>
</comment>
<sequence>MAQPVPDAIAYEIRVEAALQQRPAALELYCTLVYDAEMERIDKPVIAMFLARLFRNEPGLVEETNKFLDEYAIELESDQTEDGMKQEDIQSEDENTLYSYRQFLNEFNLSD</sequence>
<reference evidence="4" key="1">
    <citation type="journal article" date="2008" name="Nat. Genet.">
        <title>The Pristionchus pacificus genome provides a unique perspective on nematode lifestyle and parasitism.</title>
        <authorList>
            <person name="Dieterich C."/>
            <person name="Clifton S.W."/>
            <person name="Schuster L.N."/>
            <person name="Chinwalla A."/>
            <person name="Delehaunty K."/>
            <person name="Dinkelacker I."/>
            <person name="Fulton L."/>
            <person name="Fulton R."/>
            <person name="Godfrey J."/>
            <person name="Minx P."/>
            <person name="Mitreva M."/>
            <person name="Roeseler W."/>
            <person name="Tian H."/>
            <person name="Witte H."/>
            <person name="Yang S.P."/>
            <person name="Wilson R.K."/>
            <person name="Sommer R.J."/>
        </authorList>
    </citation>
    <scope>NUCLEOTIDE SEQUENCE [LARGE SCALE GENOMIC DNA]</scope>
    <source>
        <strain evidence="4">PS312</strain>
    </source>
</reference>
<organism evidence="3 4">
    <name type="scientific">Pristionchus pacificus</name>
    <name type="common">Parasitic nematode worm</name>
    <dbReference type="NCBI Taxonomy" id="54126"/>
    <lineage>
        <taxon>Eukaryota</taxon>
        <taxon>Metazoa</taxon>
        <taxon>Ecdysozoa</taxon>
        <taxon>Nematoda</taxon>
        <taxon>Chromadorea</taxon>
        <taxon>Rhabditida</taxon>
        <taxon>Rhabditina</taxon>
        <taxon>Diplogasteromorpha</taxon>
        <taxon>Diplogasteroidea</taxon>
        <taxon>Neodiplogasteridae</taxon>
        <taxon>Pristionchus</taxon>
    </lineage>
</organism>
<evidence type="ECO:0000313" key="3">
    <source>
        <dbReference type="EnsemblMetazoa" id="PPA41996.1"/>
    </source>
</evidence>
<accession>A0A454Y6M9</accession>
<evidence type="ECO:0000256" key="1">
    <source>
        <dbReference type="ARBA" id="ARBA00004123"/>
    </source>
</evidence>
<dbReference type="GO" id="GO:0006355">
    <property type="term" value="P:regulation of DNA-templated transcription"/>
    <property type="evidence" value="ECO:0007669"/>
    <property type="project" value="InterPro"/>
</dbReference>
<name>A0A454Y6M9_PRIPA</name>
<dbReference type="AlphaFoldDB" id="A0A454Y6M9"/>
<accession>A0A8R1YXS3</accession>
<keyword evidence="4" id="KW-1185">Reference proteome</keyword>
<reference evidence="3" key="2">
    <citation type="submission" date="2022-06" db="UniProtKB">
        <authorList>
            <consortium name="EnsemblMetazoa"/>
        </authorList>
    </citation>
    <scope>IDENTIFICATION</scope>
    <source>
        <strain evidence="3">PS312</strain>
    </source>
</reference>
<dbReference type="GO" id="GO:0005634">
    <property type="term" value="C:nucleus"/>
    <property type="evidence" value="ECO:0007669"/>
    <property type="project" value="UniProtKB-SubCell"/>
</dbReference>
<evidence type="ECO:0000256" key="2">
    <source>
        <dbReference type="ARBA" id="ARBA00023242"/>
    </source>
</evidence>
<keyword evidence="2" id="KW-0539">Nucleus</keyword>
<dbReference type="EnsemblMetazoa" id="PPA41996.1">
    <property type="protein sequence ID" value="PPA41996.1"/>
    <property type="gene ID" value="WBGene00280365"/>
</dbReference>
<dbReference type="Proteomes" id="UP000005239">
    <property type="component" value="Unassembled WGS sequence"/>
</dbReference>
<gene>
    <name evidence="3" type="primary">WBGene00280365</name>
</gene>
<dbReference type="InterPro" id="IPR036600">
    <property type="entry name" value="PAH_sf"/>
</dbReference>
<proteinExistence type="predicted"/>